<gene>
    <name evidence="3" type="ORF">PAXRUDRAFT_69947</name>
</gene>
<dbReference type="InterPro" id="IPR028094">
    <property type="entry name" value="RTC4_C"/>
</dbReference>
<feature type="non-terminal residue" evidence="3">
    <location>
        <position position="87"/>
    </location>
</feature>
<feature type="signal peptide" evidence="1">
    <location>
        <begin position="1"/>
        <end position="26"/>
    </location>
</feature>
<dbReference type="Pfam" id="PF14474">
    <property type="entry name" value="RTC4"/>
    <property type="match status" value="1"/>
</dbReference>
<reference evidence="4" key="2">
    <citation type="submission" date="2015-01" db="EMBL/GenBank/DDBJ databases">
        <title>Evolutionary Origins and Diversification of the Mycorrhizal Mutualists.</title>
        <authorList>
            <consortium name="DOE Joint Genome Institute"/>
            <consortium name="Mycorrhizal Genomics Consortium"/>
            <person name="Kohler A."/>
            <person name="Kuo A."/>
            <person name="Nagy L.G."/>
            <person name="Floudas D."/>
            <person name="Copeland A."/>
            <person name="Barry K.W."/>
            <person name="Cichocki N."/>
            <person name="Veneault-Fourrey C."/>
            <person name="LaButti K."/>
            <person name="Lindquist E.A."/>
            <person name="Lipzen A."/>
            <person name="Lundell T."/>
            <person name="Morin E."/>
            <person name="Murat C."/>
            <person name="Riley R."/>
            <person name="Ohm R."/>
            <person name="Sun H."/>
            <person name="Tunlid A."/>
            <person name="Henrissat B."/>
            <person name="Grigoriev I.V."/>
            <person name="Hibbett D.S."/>
            <person name="Martin F."/>
        </authorList>
    </citation>
    <scope>NUCLEOTIDE SEQUENCE [LARGE SCALE GENOMIC DNA]</scope>
    <source>
        <strain evidence="4">Ve08.2h10</strain>
    </source>
</reference>
<evidence type="ECO:0000313" key="3">
    <source>
        <dbReference type="EMBL" id="KIK97908.1"/>
    </source>
</evidence>
<accession>A0A0D0DUF2</accession>
<proteinExistence type="predicted"/>
<dbReference type="InParanoid" id="A0A0D0DUF2"/>
<dbReference type="AlphaFoldDB" id="A0A0D0DUF2"/>
<name>A0A0D0DUF2_9AGAM</name>
<feature type="non-terminal residue" evidence="3">
    <location>
        <position position="1"/>
    </location>
</feature>
<dbReference type="Proteomes" id="UP000054538">
    <property type="component" value="Unassembled WGS sequence"/>
</dbReference>
<organism evidence="3 4">
    <name type="scientific">Paxillus rubicundulus Ve08.2h10</name>
    <dbReference type="NCBI Taxonomy" id="930991"/>
    <lineage>
        <taxon>Eukaryota</taxon>
        <taxon>Fungi</taxon>
        <taxon>Dikarya</taxon>
        <taxon>Basidiomycota</taxon>
        <taxon>Agaricomycotina</taxon>
        <taxon>Agaricomycetes</taxon>
        <taxon>Agaricomycetidae</taxon>
        <taxon>Boletales</taxon>
        <taxon>Paxilineae</taxon>
        <taxon>Paxillaceae</taxon>
        <taxon>Paxillus</taxon>
    </lineage>
</organism>
<evidence type="ECO:0000256" key="1">
    <source>
        <dbReference type="SAM" id="SignalP"/>
    </source>
</evidence>
<reference evidence="3 4" key="1">
    <citation type="submission" date="2014-04" db="EMBL/GenBank/DDBJ databases">
        <authorList>
            <consortium name="DOE Joint Genome Institute"/>
            <person name="Kuo A."/>
            <person name="Kohler A."/>
            <person name="Jargeat P."/>
            <person name="Nagy L.G."/>
            <person name="Floudas D."/>
            <person name="Copeland A."/>
            <person name="Barry K.W."/>
            <person name="Cichocki N."/>
            <person name="Veneault-Fourrey C."/>
            <person name="LaButti K."/>
            <person name="Lindquist E.A."/>
            <person name="Lipzen A."/>
            <person name="Lundell T."/>
            <person name="Morin E."/>
            <person name="Murat C."/>
            <person name="Sun H."/>
            <person name="Tunlid A."/>
            <person name="Henrissat B."/>
            <person name="Grigoriev I.V."/>
            <person name="Hibbett D.S."/>
            <person name="Martin F."/>
            <person name="Nordberg H.P."/>
            <person name="Cantor M.N."/>
            <person name="Hua S.X."/>
        </authorList>
    </citation>
    <scope>NUCLEOTIDE SEQUENCE [LARGE SCALE GENOMIC DNA]</scope>
    <source>
        <strain evidence="3 4">Ve08.2h10</strain>
    </source>
</reference>
<keyword evidence="4" id="KW-1185">Reference proteome</keyword>
<dbReference type="OrthoDB" id="2685518at2759"/>
<feature type="chain" id="PRO_5002225889" description="Restriction of telomere capping protein 4 C-terminal domain-containing protein" evidence="1">
    <location>
        <begin position="27"/>
        <end position="87"/>
    </location>
</feature>
<protein>
    <recommendedName>
        <fullName evidence="2">Restriction of telomere capping protein 4 C-terminal domain-containing protein</fullName>
    </recommendedName>
</protein>
<keyword evidence="1" id="KW-0732">Signal</keyword>
<evidence type="ECO:0000259" key="2">
    <source>
        <dbReference type="Pfam" id="PF14474"/>
    </source>
</evidence>
<dbReference type="HOGENOM" id="CLU_159700_0_0_1"/>
<sequence>YGTKGTAIIMHTLLGLFPIQTTSTNAFKPLSHFHFFTYFLVPHIAAKLIAEDYKTTIANGYSHMTASSDVGALLNPENDEDAELDNI</sequence>
<evidence type="ECO:0000313" key="4">
    <source>
        <dbReference type="Proteomes" id="UP000054538"/>
    </source>
</evidence>
<feature type="domain" description="Restriction of telomere capping protein 4 C-terminal" evidence="2">
    <location>
        <begin position="1"/>
        <end position="76"/>
    </location>
</feature>
<dbReference type="EMBL" id="KN824915">
    <property type="protein sequence ID" value="KIK97908.1"/>
    <property type="molecule type" value="Genomic_DNA"/>
</dbReference>